<dbReference type="SUPFAM" id="SSF49899">
    <property type="entry name" value="Concanavalin A-like lectins/glucanases"/>
    <property type="match status" value="1"/>
</dbReference>
<evidence type="ECO:0000313" key="4">
    <source>
        <dbReference type="Proteomes" id="UP000315750"/>
    </source>
</evidence>
<dbReference type="KEGG" id="amuc:Pan181_47520"/>
<feature type="chain" id="PRO_5022246148" description="LamG-like jellyroll fold domain-containing protein" evidence="2">
    <location>
        <begin position="25"/>
        <end position="443"/>
    </location>
</feature>
<keyword evidence="2" id="KW-0732">Signal</keyword>
<feature type="signal peptide" evidence="2">
    <location>
        <begin position="1"/>
        <end position="24"/>
    </location>
</feature>
<feature type="region of interest" description="Disordered" evidence="1">
    <location>
        <begin position="148"/>
        <end position="167"/>
    </location>
</feature>
<organism evidence="3 4">
    <name type="scientific">Aeoliella mucimassa</name>
    <dbReference type="NCBI Taxonomy" id="2527972"/>
    <lineage>
        <taxon>Bacteria</taxon>
        <taxon>Pseudomonadati</taxon>
        <taxon>Planctomycetota</taxon>
        <taxon>Planctomycetia</taxon>
        <taxon>Pirellulales</taxon>
        <taxon>Lacipirellulaceae</taxon>
        <taxon>Aeoliella</taxon>
    </lineage>
</organism>
<sequence length="443" mass="45869" precursor="true">MRTQRFLTLACACVAIGMATMATAAVRLDRLYLLGDEDGSGFSPVSPPGTVAELGAKDLVQPDPTFGGSYDSDPFASSGTNTYIDLLTPQALDLTNSLTSSPTYVNVASRPSVPGESGVVGVRFVGSSQQYLSAGALGSPYPKSKALGDPSISVSSSADDGIGSPGTGVKDYSGIRSRGIQFWVMPEAVAAGDQSIISDSNAHGVRIEDGLWTMRYNGVDYASDRDSLAAPTNGEWYHVMQVADRDSNNSVLYVDGNAVALATGNYSFSPGEGFDTLLLGAGDTDTDGTREDFFTGTLDDVKMFVWGTSEATSTNYGTFDLFADNDFIADALSASAGAADVNADGVIDYSNAAGSDLNAFLDGWGTRNRVNGVIVADLSTRLSGDIDLNGKVDLLDLYEINQANSAAGAALLAAIGGGTAVPEPSTIVLGSLALLVVGVARRR</sequence>
<evidence type="ECO:0000313" key="3">
    <source>
        <dbReference type="EMBL" id="QDU58514.1"/>
    </source>
</evidence>
<accession>A0A518AUW4</accession>
<dbReference type="Proteomes" id="UP000315750">
    <property type="component" value="Chromosome"/>
</dbReference>
<reference evidence="3 4" key="1">
    <citation type="submission" date="2019-02" db="EMBL/GenBank/DDBJ databases">
        <title>Deep-cultivation of Planctomycetes and their phenomic and genomic characterization uncovers novel biology.</title>
        <authorList>
            <person name="Wiegand S."/>
            <person name="Jogler M."/>
            <person name="Boedeker C."/>
            <person name="Pinto D."/>
            <person name="Vollmers J."/>
            <person name="Rivas-Marin E."/>
            <person name="Kohn T."/>
            <person name="Peeters S.H."/>
            <person name="Heuer A."/>
            <person name="Rast P."/>
            <person name="Oberbeckmann S."/>
            <person name="Bunk B."/>
            <person name="Jeske O."/>
            <person name="Meyerdierks A."/>
            <person name="Storesund J.E."/>
            <person name="Kallscheuer N."/>
            <person name="Luecker S."/>
            <person name="Lage O.M."/>
            <person name="Pohl T."/>
            <person name="Merkel B.J."/>
            <person name="Hornburger P."/>
            <person name="Mueller R.-W."/>
            <person name="Bruemmer F."/>
            <person name="Labrenz M."/>
            <person name="Spormann A.M."/>
            <person name="Op den Camp H."/>
            <person name="Overmann J."/>
            <person name="Amann R."/>
            <person name="Jetten M.S.M."/>
            <person name="Mascher T."/>
            <person name="Medema M.H."/>
            <person name="Devos D.P."/>
            <person name="Kaster A.-K."/>
            <person name="Ovreas L."/>
            <person name="Rohde M."/>
            <person name="Galperin M.Y."/>
            <person name="Jogler C."/>
        </authorList>
    </citation>
    <scope>NUCLEOTIDE SEQUENCE [LARGE SCALE GENOMIC DNA]</scope>
    <source>
        <strain evidence="3 4">Pan181</strain>
    </source>
</reference>
<dbReference type="InterPro" id="IPR013320">
    <property type="entry name" value="ConA-like_dom_sf"/>
</dbReference>
<protein>
    <recommendedName>
        <fullName evidence="5">LamG-like jellyroll fold domain-containing protein</fullName>
    </recommendedName>
</protein>
<dbReference type="EMBL" id="CP036278">
    <property type="protein sequence ID" value="QDU58514.1"/>
    <property type="molecule type" value="Genomic_DNA"/>
</dbReference>
<keyword evidence="4" id="KW-1185">Reference proteome</keyword>
<dbReference type="OrthoDB" id="224352at2"/>
<gene>
    <name evidence="3" type="ORF">Pan181_47520</name>
</gene>
<evidence type="ECO:0000256" key="2">
    <source>
        <dbReference type="SAM" id="SignalP"/>
    </source>
</evidence>
<dbReference type="RefSeq" id="WP_145250598.1">
    <property type="nucleotide sequence ID" value="NZ_CP036278.1"/>
</dbReference>
<evidence type="ECO:0000256" key="1">
    <source>
        <dbReference type="SAM" id="MobiDB-lite"/>
    </source>
</evidence>
<dbReference type="Gene3D" id="2.60.120.200">
    <property type="match status" value="1"/>
</dbReference>
<dbReference type="Pfam" id="PF13385">
    <property type="entry name" value="Laminin_G_3"/>
    <property type="match status" value="1"/>
</dbReference>
<evidence type="ECO:0008006" key="5">
    <source>
        <dbReference type="Google" id="ProtNLM"/>
    </source>
</evidence>
<proteinExistence type="predicted"/>
<name>A0A518AUW4_9BACT</name>
<dbReference type="AlphaFoldDB" id="A0A518AUW4"/>